<accession>A0A161WS99</accession>
<gene>
    <name evidence="1" type="ORF">CLMAG_51580</name>
</gene>
<dbReference type="AlphaFoldDB" id="A0A161WS99"/>
<protein>
    <submittedName>
        <fullName evidence="1">Uncharacterized protein</fullName>
    </submittedName>
</protein>
<dbReference type="Proteomes" id="UP000076603">
    <property type="component" value="Unassembled WGS sequence"/>
</dbReference>
<reference evidence="1 2" key="1">
    <citation type="submission" date="2016-04" db="EMBL/GenBank/DDBJ databases">
        <title>Genome sequence of Clostridium magnum DSM 2767.</title>
        <authorList>
            <person name="Poehlein A."/>
            <person name="Uhlig R."/>
            <person name="Fischer R."/>
            <person name="Bahl H."/>
            <person name="Daniel R."/>
        </authorList>
    </citation>
    <scope>NUCLEOTIDE SEQUENCE [LARGE SCALE GENOMIC DNA]</scope>
    <source>
        <strain evidence="1 2">DSM 2767</strain>
    </source>
</reference>
<sequence>MIRNRKKIYVILLATFLCLLLFKAIQYNTIYRSRLAVYHTGIGAFKARMDYIKKLNKLLPERDQENNLIELHRIVSESDVEELLNARTTLDTWNVNVVNDKIEEIKNVLARLDIEYANIYKALSH</sequence>
<dbReference type="RefSeq" id="WP_066628920.1">
    <property type="nucleotide sequence ID" value="NZ_FQXL01000007.1"/>
</dbReference>
<name>A0A161WS99_9CLOT</name>
<keyword evidence="2" id="KW-1185">Reference proteome</keyword>
<evidence type="ECO:0000313" key="1">
    <source>
        <dbReference type="EMBL" id="KZL89658.1"/>
    </source>
</evidence>
<dbReference type="PATRIC" id="fig|1121326.3.peg.5214"/>
<evidence type="ECO:0000313" key="2">
    <source>
        <dbReference type="Proteomes" id="UP000076603"/>
    </source>
</evidence>
<dbReference type="EMBL" id="LWAE01000008">
    <property type="protein sequence ID" value="KZL89658.1"/>
    <property type="molecule type" value="Genomic_DNA"/>
</dbReference>
<proteinExistence type="predicted"/>
<organism evidence="1 2">
    <name type="scientific">Clostridium magnum DSM 2767</name>
    <dbReference type="NCBI Taxonomy" id="1121326"/>
    <lineage>
        <taxon>Bacteria</taxon>
        <taxon>Bacillati</taxon>
        <taxon>Bacillota</taxon>
        <taxon>Clostridia</taxon>
        <taxon>Eubacteriales</taxon>
        <taxon>Clostridiaceae</taxon>
        <taxon>Clostridium</taxon>
    </lineage>
</organism>
<comment type="caution">
    <text evidence="1">The sequence shown here is derived from an EMBL/GenBank/DDBJ whole genome shotgun (WGS) entry which is preliminary data.</text>
</comment>